<gene>
    <name evidence="1" type="ORF">L829_3529</name>
</gene>
<dbReference type="EMBL" id="JAOX01000001">
    <property type="protein sequence ID" value="ETZ89951.1"/>
    <property type="molecule type" value="Genomic_DNA"/>
</dbReference>
<sequence>MLFNSKEFLLTAGRNGVSSERHWRADDYRYTPHRAMDIAKVLTRMLNEAANYTDRTGVIERRRCPF</sequence>
<name>A0A829PS33_9MYCO</name>
<evidence type="ECO:0000313" key="2">
    <source>
        <dbReference type="Proteomes" id="UP000019854"/>
    </source>
</evidence>
<proteinExistence type="predicted"/>
<reference evidence="1 2" key="1">
    <citation type="submission" date="2014-01" db="EMBL/GenBank/DDBJ databases">
        <authorList>
            <person name="Zelazny A."/>
            <person name="Olivier K."/>
            <person name="Sampaio E.P."/>
            <person name="Holland S.M."/>
            <person name="Tallon L.J."/>
            <person name="Sadzewicz L.K."/>
            <person name="Sengamalay N."/>
            <person name="Fraser C.M."/>
            <person name="Hine E."/>
            <person name="Shefchek K.A."/>
            <person name="Das S.P."/>
            <person name="Shallom S.J."/>
            <person name="Agrawal S."/>
            <person name="Tettelin H."/>
        </authorList>
    </citation>
    <scope>NUCLEOTIDE SEQUENCE [LARGE SCALE GENOMIC DNA]</scope>
    <source>
        <strain evidence="1 2">MAB_030201_1075</strain>
    </source>
</reference>
<protein>
    <submittedName>
        <fullName evidence="1">Uncharacterized protein</fullName>
    </submittedName>
</protein>
<dbReference type="AlphaFoldDB" id="A0A829PS33"/>
<evidence type="ECO:0000313" key="1">
    <source>
        <dbReference type="EMBL" id="ETZ89951.1"/>
    </source>
</evidence>
<organism evidence="1 2">
    <name type="scientific">Mycobacteroides abscessus MAB_030201_1075</name>
    <dbReference type="NCBI Taxonomy" id="1335410"/>
    <lineage>
        <taxon>Bacteria</taxon>
        <taxon>Bacillati</taxon>
        <taxon>Actinomycetota</taxon>
        <taxon>Actinomycetes</taxon>
        <taxon>Mycobacteriales</taxon>
        <taxon>Mycobacteriaceae</taxon>
        <taxon>Mycobacteroides</taxon>
        <taxon>Mycobacteroides abscessus</taxon>
    </lineage>
</organism>
<accession>A0A829PS33</accession>
<dbReference type="Proteomes" id="UP000019854">
    <property type="component" value="Unassembled WGS sequence"/>
</dbReference>
<comment type="caution">
    <text evidence="1">The sequence shown here is derived from an EMBL/GenBank/DDBJ whole genome shotgun (WGS) entry which is preliminary data.</text>
</comment>